<dbReference type="OrthoDB" id="6022389at2759"/>
<protein>
    <recommendedName>
        <fullName evidence="3">NB-ARC domain-containing protein</fullName>
    </recommendedName>
</protein>
<dbReference type="SMART" id="SM00028">
    <property type="entry name" value="TPR"/>
    <property type="match status" value="8"/>
</dbReference>
<dbReference type="AlphaFoldDB" id="A0A7M5XEQ4"/>
<dbReference type="SUPFAM" id="SSF48452">
    <property type="entry name" value="TPR-like"/>
    <property type="match status" value="2"/>
</dbReference>
<dbReference type="Pfam" id="PF13374">
    <property type="entry name" value="TPR_10"/>
    <property type="match status" value="1"/>
</dbReference>
<keyword evidence="2" id="KW-1185">Reference proteome</keyword>
<dbReference type="Gene3D" id="1.25.40.10">
    <property type="entry name" value="Tetratricopeptide repeat domain"/>
    <property type="match status" value="2"/>
</dbReference>
<accession>A0A7M5XEQ4</accession>
<organism evidence="1 2">
    <name type="scientific">Clytia hemisphaerica</name>
    <dbReference type="NCBI Taxonomy" id="252671"/>
    <lineage>
        <taxon>Eukaryota</taxon>
        <taxon>Metazoa</taxon>
        <taxon>Cnidaria</taxon>
        <taxon>Hydrozoa</taxon>
        <taxon>Hydroidolina</taxon>
        <taxon>Leptothecata</taxon>
        <taxon>Obeliida</taxon>
        <taxon>Clytiidae</taxon>
        <taxon>Clytia</taxon>
    </lineage>
</organism>
<dbReference type="PANTHER" id="PTHR46082:SF6">
    <property type="entry name" value="AAA+ ATPASE DOMAIN-CONTAINING PROTEIN-RELATED"/>
    <property type="match status" value="1"/>
</dbReference>
<evidence type="ECO:0000313" key="2">
    <source>
        <dbReference type="Proteomes" id="UP000594262"/>
    </source>
</evidence>
<dbReference type="Proteomes" id="UP000594262">
    <property type="component" value="Unplaced"/>
</dbReference>
<name>A0A7M5XEQ4_9CNID</name>
<dbReference type="Gene3D" id="3.40.50.300">
    <property type="entry name" value="P-loop containing nucleotide triphosphate hydrolases"/>
    <property type="match status" value="1"/>
</dbReference>
<dbReference type="PANTHER" id="PTHR46082">
    <property type="entry name" value="ATP/GTP-BINDING PROTEIN-RELATED"/>
    <property type="match status" value="1"/>
</dbReference>
<dbReference type="EnsemblMetazoa" id="CLYHEMT022330.1">
    <property type="protein sequence ID" value="CLYHEMP022330.1"/>
    <property type="gene ID" value="CLYHEMG022330"/>
</dbReference>
<dbReference type="InterPro" id="IPR011990">
    <property type="entry name" value="TPR-like_helical_dom_sf"/>
</dbReference>
<proteinExistence type="predicted"/>
<reference evidence="1" key="1">
    <citation type="submission" date="2021-01" db="UniProtKB">
        <authorList>
            <consortium name="EnsemblMetazoa"/>
        </authorList>
    </citation>
    <scope>IDENTIFICATION</scope>
</reference>
<sequence length="996" mass="116033">MLRTMSHTDDDQERGFRCQVLLGKLDHQLRERIYKKLNTRDPAKLFQFFQSHKATIDKLRKKNVIKDEQYKLLLPSSGMVYFDQFDSTLLFFVTREFFGENMKDLIKIRNRIQHGGTKVSLPEFNAILSEAEPPLLQLGLSKAEFDDICNIRIVDSKVKELMTKTSFNYACLPPVANHFRRANLVSNIHQAVYRQHHDDFKFSVVISGIGGSGKSETAREYWQSYRNVYYEDIVCWINCNNFVNIEKSFTEIANRCGINQIYNQNGSVKSLKELSNLVYDYISVRQDVNKPRKVLFVLDNVINQVALVDLIPETKKEAPHFLITSQCSEWDQRFDVIKIGKFSNEEAEQFLETNIHDVEARKDKEANQKLLKSLSYLPLALQQAFSFINENGLTVGMYLTIFDKRQKELLSEGTQEIGNPSVYTTLSLTYNRLLQEGGQEVIDLLNKISYLDGKDIRKGLLIKLVDDVFVLNKILSLLAKYSIIETTNTGTGFLENQINCHELTQTFIKAYVPNVKEPVYQELANTFIEDMRNCRSQRQKMDGKYWYQHFLFICEKDVENIFLMKFIDVQNDSIHLFETQGDMRRLCDCLKKIMEKLSHTDGYERKDLYLKTKHNYANTLNNLSHYHDALRIFKEIETVRKETLGERHNDYLTTKHEIGCCLMNLSHYHDALSIFKEIETVRKDTLGERHNNYLSTKHNIGHCLMNLSHYHEALRIFKEIETVQKDTLGERHNSYLTTKHNIGHCLMNLSRYNDALSIFKEIETVRKDTLGERHNNYLSTKHNIGQCLMKLTCYHDALSIFKEIEAVEKGTLGERHNSYLTTKHNIGHCLMKLTCYHDALRIFKEIEAVEKGTLGERHNSYLTTKHNIGHCLMKLTCYHDALRIFKEIEAVEKGTLGERHNSYLATKHSIGQCLMNLSHYHDALRIFKEIETVRKDTLGERHNDYLTTKHNIGHCLMNLSHYEDALRTFKEIEIIENKTVGQRHKKTLKSPAAKLT</sequence>
<dbReference type="InterPro" id="IPR027417">
    <property type="entry name" value="P-loop_NTPase"/>
</dbReference>
<dbReference type="SUPFAM" id="SSF52540">
    <property type="entry name" value="P-loop containing nucleoside triphosphate hydrolases"/>
    <property type="match status" value="1"/>
</dbReference>
<evidence type="ECO:0008006" key="3">
    <source>
        <dbReference type="Google" id="ProtNLM"/>
    </source>
</evidence>
<evidence type="ECO:0000313" key="1">
    <source>
        <dbReference type="EnsemblMetazoa" id="CLYHEMP022330.1"/>
    </source>
</evidence>
<dbReference type="InterPro" id="IPR053137">
    <property type="entry name" value="NLR-like"/>
</dbReference>
<dbReference type="InterPro" id="IPR019734">
    <property type="entry name" value="TPR_rpt"/>
</dbReference>